<dbReference type="OrthoDB" id="9790659at2"/>
<feature type="transmembrane region" description="Helical" evidence="1">
    <location>
        <begin position="182"/>
        <end position="204"/>
    </location>
</feature>
<keyword evidence="1" id="KW-1133">Transmembrane helix</keyword>
<feature type="transmembrane region" description="Helical" evidence="1">
    <location>
        <begin position="21"/>
        <end position="43"/>
    </location>
</feature>
<dbReference type="PANTHER" id="PTHR20992">
    <property type="entry name" value="AT15442P-RELATED"/>
    <property type="match status" value="1"/>
</dbReference>
<protein>
    <submittedName>
        <fullName evidence="2">Uncharacterized hydrophobic domain-containing protein</fullName>
    </submittedName>
</protein>
<dbReference type="Pfam" id="PF04087">
    <property type="entry name" value="DUF389"/>
    <property type="match status" value="1"/>
</dbReference>
<evidence type="ECO:0000313" key="3">
    <source>
        <dbReference type="Proteomes" id="UP000186002"/>
    </source>
</evidence>
<keyword evidence="1" id="KW-0472">Membrane</keyword>
<gene>
    <name evidence="2" type="ORF">SAMN05444272_1440</name>
</gene>
<sequence length="358" mass="38680">MTIRSFTMTKDILRFEGSDKAAYWRKFSMLLTLAVVIATMGLIRNSSAVIIAAMLVAPLMTPILGIASAIIMGWVGRAVRLMVIVWAAAGMSVLIAWFLVWIADVPLGILIPSEVISRSDPGSEDLVIALAAGVAGAYVQIRKSEISLLPGAAIGVSLVPPLAAAGILLYYGEVWRAYEAAFLFATNFGAIILSACIVYLTLGPRQKVLQSDRRRVGFTLGFALTFAFLGAIIAHLSTATYYRYNETKLEAALARRINSWAGPVPVEVLRVDVKMLSKRGEVWLLVDLPFEAQYSISSTADLVPARLKETPFRDIASEVLGPDYVVTLRYQTRISWNVGGGEAIHELPPSSITSGSGG</sequence>
<dbReference type="InterPro" id="IPR005240">
    <property type="entry name" value="DUF389"/>
</dbReference>
<keyword evidence="3" id="KW-1185">Reference proteome</keyword>
<dbReference type="PANTHER" id="PTHR20992:SF9">
    <property type="entry name" value="AT15442P-RELATED"/>
    <property type="match status" value="1"/>
</dbReference>
<evidence type="ECO:0000313" key="2">
    <source>
        <dbReference type="EMBL" id="SHL97059.1"/>
    </source>
</evidence>
<reference evidence="2 3" key="1">
    <citation type="submission" date="2016-11" db="EMBL/GenBank/DDBJ databases">
        <authorList>
            <person name="Jaros S."/>
            <person name="Januszkiewicz K."/>
            <person name="Wedrychowicz H."/>
        </authorList>
    </citation>
    <scope>NUCLEOTIDE SEQUENCE [LARGE SCALE GENOMIC DNA]</scope>
    <source>
        <strain evidence="2 3">DSM 22153</strain>
    </source>
</reference>
<feature type="transmembrane region" description="Helical" evidence="1">
    <location>
        <begin position="148"/>
        <end position="170"/>
    </location>
</feature>
<dbReference type="Proteomes" id="UP000186002">
    <property type="component" value="Unassembled WGS sequence"/>
</dbReference>
<feature type="transmembrane region" description="Helical" evidence="1">
    <location>
        <begin position="123"/>
        <end position="141"/>
    </location>
</feature>
<feature type="transmembrane region" description="Helical" evidence="1">
    <location>
        <begin position="216"/>
        <end position="236"/>
    </location>
</feature>
<feature type="transmembrane region" description="Helical" evidence="1">
    <location>
        <begin position="49"/>
        <end position="71"/>
    </location>
</feature>
<evidence type="ECO:0000256" key="1">
    <source>
        <dbReference type="SAM" id="Phobius"/>
    </source>
</evidence>
<keyword evidence="1" id="KW-0812">Transmembrane</keyword>
<dbReference type="STRING" id="735517.SAMN05444272_1440"/>
<proteinExistence type="predicted"/>
<dbReference type="RefSeq" id="WP_073011209.1">
    <property type="nucleotide sequence ID" value="NZ_FRBW01000002.1"/>
</dbReference>
<feature type="transmembrane region" description="Helical" evidence="1">
    <location>
        <begin position="83"/>
        <end position="103"/>
    </location>
</feature>
<name>A0A1M7F054_9HYPH</name>
<dbReference type="AlphaFoldDB" id="A0A1M7F054"/>
<organism evidence="2 3">
    <name type="scientific">Roseibium suaedae</name>
    <dbReference type="NCBI Taxonomy" id="735517"/>
    <lineage>
        <taxon>Bacteria</taxon>
        <taxon>Pseudomonadati</taxon>
        <taxon>Pseudomonadota</taxon>
        <taxon>Alphaproteobacteria</taxon>
        <taxon>Hyphomicrobiales</taxon>
        <taxon>Stappiaceae</taxon>
        <taxon>Roseibium</taxon>
    </lineage>
</organism>
<accession>A0A1M7F054</accession>
<dbReference type="EMBL" id="FRBW01000002">
    <property type="protein sequence ID" value="SHL97059.1"/>
    <property type="molecule type" value="Genomic_DNA"/>
</dbReference>